<dbReference type="GO" id="GO:0005886">
    <property type="term" value="C:plasma membrane"/>
    <property type="evidence" value="ECO:0007669"/>
    <property type="project" value="InterPro"/>
</dbReference>
<dbReference type="InterPro" id="IPR018764">
    <property type="entry name" value="RskA_C"/>
</dbReference>
<reference evidence="3 4" key="1">
    <citation type="submission" date="2018-12" db="EMBL/GenBank/DDBJ databases">
        <title>Complete genome of Nonlabens sp. MJ115.</title>
        <authorList>
            <person name="Choi H.S."/>
            <person name="Jung J."/>
        </authorList>
    </citation>
    <scope>NUCLEOTIDE SEQUENCE [LARGE SCALE GENOMIC DNA]</scope>
    <source>
        <strain evidence="3 4">MJ115</strain>
    </source>
</reference>
<keyword evidence="4" id="KW-1185">Reference proteome</keyword>
<proteinExistence type="predicted"/>
<organism evidence="3 4">
    <name type="scientific">Nonlabens ponticola</name>
    <dbReference type="NCBI Taxonomy" id="2496866"/>
    <lineage>
        <taxon>Bacteria</taxon>
        <taxon>Pseudomonadati</taxon>
        <taxon>Bacteroidota</taxon>
        <taxon>Flavobacteriia</taxon>
        <taxon>Flavobacteriales</taxon>
        <taxon>Flavobacteriaceae</taxon>
        <taxon>Nonlabens</taxon>
    </lineage>
</organism>
<dbReference type="EMBL" id="CP034549">
    <property type="protein sequence ID" value="AZQ44147.1"/>
    <property type="molecule type" value="Genomic_DNA"/>
</dbReference>
<dbReference type="Proteomes" id="UP000279600">
    <property type="component" value="Chromosome"/>
</dbReference>
<dbReference type="Pfam" id="PF10099">
    <property type="entry name" value="RskA_C"/>
    <property type="match status" value="1"/>
</dbReference>
<keyword evidence="1" id="KW-1133">Transmembrane helix</keyword>
<sequence length="271" mass="30367">MPKFSTQNDGRMMELTVNELIESGELEAYVCGVLPTKRCVEITQMVDQHIEVEEEVIRIENAYQTIARGVAPQLDGITMLENIRAYIKEHSQEHRVALWRQYLGWAAAILLFISAGFLYRSNTNLKEEIRGNVERNEFLDQELQQTEQLALDYQEALDFIKAPETVKVPLAGQAGFESSSAVAFHNPDLNITYIDIANLPAPPENMTYQLWSLTLNPLTPTDLGVLAYQEDAFAVENKFDTQAFGITLEPAGGSQGPTLERLYVLGALPTD</sequence>
<gene>
    <name evidence="3" type="ORF">EJ995_07850</name>
</gene>
<name>A0A3S9MYC3_9FLAO</name>
<dbReference type="RefSeq" id="WP_126447297.1">
    <property type="nucleotide sequence ID" value="NZ_CP034549.1"/>
</dbReference>
<evidence type="ECO:0000313" key="3">
    <source>
        <dbReference type="EMBL" id="AZQ44147.1"/>
    </source>
</evidence>
<evidence type="ECO:0000259" key="2">
    <source>
        <dbReference type="Pfam" id="PF10099"/>
    </source>
</evidence>
<feature type="transmembrane region" description="Helical" evidence="1">
    <location>
        <begin position="102"/>
        <end position="119"/>
    </location>
</feature>
<feature type="domain" description="Anti-sigma K factor RskA C-terminal" evidence="2">
    <location>
        <begin position="105"/>
        <end position="258"/>
    </location>
</feature>
<dbReference type="KEGG" id="noj:EJ995_07850"/>
<accession>A0A3S9MYC3</accession>
<evidence type="ECO:0000313" key="4">
    <source>
        <dbReference type="Proteomes" id="UP000279600"/>
    </source>
</evidence>
<dbReference type="OrthoDB" id="1420916at2"/>
<dbReference type="AlphaFoldDB" id="A0A3S9MYC3"/>
<evidence type="ECO:0000256" key="1">
    <source>
        <dbReference type="SAM" id="Phobius"/>
    </source>
</evidence>
<keyword evidence="1" id="KW-0472">Membrane</keyword>
<protein>
    <submittedName>
        <fullName evidence="3">Anti-sigma factor</fullName>
    </submittedName>
</protein>
<keyword evidence="1" id="KW-0812">Transmembrane</keyword>